<feature type="domain" description="SIS" evidence="2">
    <location>
        <begin position="38"/>
        <end position="181"/>
    </location>
</feature>
<comment type="caution">
    <text evidence="3">The sequence shown here is derived from an EMBL/GenBank/DDBJ whole genome shotgun (WGS) entry which is preliminary data.</text>
</comment>
<dbReference type="EC" id="3.5.-.-" evidence="3"/>
<dbReference type="PROSITE" id="PS51464">
    <property type="entry name" value="SIS"/>
    <property type="match status" value="2"/>
</dbReference>
<keyword evidence="4" id="KW-1185">Reference proteome</keyword>
<feature type="domain" description="SIS" evidence="2">
    <location>
        <begin position="197"/>
        <end position="331"/>
    </location>
</feature>
<sequence>MSQSPAAVPAAFMRAEIAEQPDVFRRILTAYDTEIAPVRQAIQRRRPRLVQFVARGSSDHAALYAKYVVEVLGEVPAGLISASTFTVYRRRPDLSDALVVAVSQSGGSPDLVESVRQARLAGAFTVAVTNAPGSALAEAADRHVTLHAGPERSVAATKSYTAELLTLYLLLAPEIGGLAGLPDVAAAVIAGFGDIAAGRDLCSGVTRLVTTGRGYAYPTAREAALKLMETCYISAQAFSAADLMHGPLAMIDDCVPVIGVLPPGEAGAAMAPVLGAIRDRGAPIWTVGAKGDFTIDSAGLPDALSPLLEILPLQQLAMSAALDRGIDPDRPRGLRKVTQTR</sequence>
<evidence type="ECO:0000313" key="3">
    <source>
        <dbReference type="EMBL" id="MEX0427375.1"/>
    </source>
</evidence>
<dbReference type="Proteomes" id="UP001556631">
    <property type="component" value="Unassembled WGS sequence"/>
</dbReference>
<dbReference type="EMBL" id="JBFPJR010000009">
    <property type="protein sequence ID" value="MEX0427375.1"/>
    <property type="molecule type" value="Genomic_DNA"/>
</dbReference>
<evidence type="ECO:0000259" key="2">
    <source>
        <dbReference type="PROSITE" id="PS51464"/>
    </source>
</evidence>
<dbReference type="PANTHER" id="PTHR10937">
    <property type="entry name" value="GLUCOSAMINE--FRUCTOSE-6-PHOSPHATE AMINOTRANSFERASE, ISOMERIZING"/>
    <property type="match status" value="1"/>
</dbReference>
<gene>
    <name evidence="3" type="ORF">AB3X52_07085</name>
</gene>
<dbReference type="InterPro" id="IPR001347">
    <property type="entry name" value="SIS_dom"/>
</dbReference>
<dbReference type="InterPro" id="IPR035490">
    <property type="entry name" value="GlmS/FrlB_SIS"/>
</dbReference>
<keyword evidence="1" id="KW-0677">Repeat</keyword>
<dbReference type="InterPro" id="IPR046348">
    <property type="entry name" value="SIS_dom_sf"/>
</dbReference>
<dbReference type="SUPFAM" id="SSF53697">
    <property type="entry name" value="SIS domain"/>
    <property type="match status" value="1"/>
</dbReference>
<reference evidence="3 4" key="1">
    <citation type="submission" date="2024-07" db="EMBL/GenBank/DDBJ databases">
        <authorList>
            <person name="Lee S."/>
            <person name="Kang M."/>
        </authorList>
    </citation>
    <scope>NUCLEOTIDE SEQUENCE [LARGE SCALE GENOMIC DNA]</scope>
    <source>
        <strain evidence="3 4">DS6</strain>
    </source>
</reference>
<dbReference type="InterPro" id="IPR035466">
    <property type="entry name" value="GlmS/AgaS_SIS"/>
</dbReference>
<evidence type="ECO:0000256" key="1">
    <source>
        <dbReference type="ARBA" id="ARBA00022737"/>
    </source>
</evidence>
<dbReference type="CDD" id="cd05009">
    <property type="entry name" value="SIS_GlmS_GlmD_2"/>
    <property type="match status" value="1"/>
</dbReference>
<organism evidence="3 4">
    <name type="scientific">Nocardioides eburneus</name>
    <dbReference type="NCBI Taxonomy" id="3231482"/>
    <lineage>
        <taxon>Bacteria</taxon>
        <taxon>Bacillati</taxon>
        <taxon>Actinomycetota</taxon>
        <taxon>Actinomycetes</taxon>
        <taxon>Propionibacteriales</taxon>
        <taxon>Nocardioidaceae</taxon>
        <taxon>Nocardioides</taxon>
    </lineage>
</organism>
<protein>
    <submittedName>
        <fullName evidence="3">SIS domain-containing protein</fullName>
        <ecNumber evidence="3">3.5.-.-</ecNumber>
    </submittedName>
</protein>
<proteinExistence type="predicted"/>
<name>A0ABV3SZD1_9ACTN</name>
<dbReference type="GO" id="GO:0016787">
    <property type="term" value="F:hydrolase activity"/>
    <property type="evidence" value="ECO:0007669"/>
    <property type="project" value="UniProtKB-KW"/>
</dbReference>
<dbReference type="RefSeq" id="WP_367992692.1">
    <property type="nucleotide sequence ID" value="NZ_JBFPJR010000009.1"/>
</dbReference>
<dbReference type="Pfam" id="PF01380">
    <property type="entry name" value="SIS"/>
    <property type="match status" value="2"/>
</dbReference>
<dbReference type="Gene3D" id="3.40.50.10490">
    <property type="entry name" value="Glucose-6-phosphate isomerase like protein, domain 1"/>
    <property type="match status" value="2"/>
</dbReference>
<dbReference type="PANTHER" id="PTHR10937:SF8">
    <property type="entry name" value="AMINOTRANSFERASE-RELATED"/>
    <property type="match status" value="1"/>
</dbReference>
<accession>A0ABV3SZD1</accession>
<keyword evidence="3" id="KW-0378">Hydrolase</keyword>
<evidence type="ECO:0000313" key="4">
    <source>
        <dbReference type="Proteomes" id="UP001556631"/>
    </source>
</evidence>
<dbReference type="CDD" id="cd05008">
    <property type="entry name" value="SIS_GlmS_GlmD_1"/>
    <property type="match status" value="1"/>
</dbReference>